<organism evidence="8 9">
    <name type="scientific">Polarella glacialis</name>
    <name type="common">Dinoflagellate</name>
    <dbReference type="NCBI Taxonomy" id="89957"/>
    <lineage>
        <taxon>Eukaryota</taxon>
        <taxon>Sar</taxon>
        <taxon>Alveolata</taxon>
        <taxon>Dinophyceae</taxon>
        <taxon>Suessiales</taxon>
        <taxon>Suessiaceae</taxon>
        <taxon>Polarella</taxon>
    </lineage>
</organism>
<evidence type="ECO:0000256" key="3">
    <source>
        <dbReference type="ARBA" id="ARBA00022840"/>
    </source>
</evidence>
<dbReference type="InterPro" id="IPR000719">
    <property type="entry name" value="Prot_kinase_dom"/>
</dbReference>
<dbReference type="SMART" id="SM00220">
    <property type="entry name" value="S_TKc"/>
    <property type="match status" value="1"/>
</dbReference>
<feature type="compositionally biased region" description="Polar residues" evidence="6">
    <location>
        <begin position="329"/>
        <end position="343"/>
    </location>
</feature>
<dbReference type="GO" id="GO:0005524">
    <property type="term" value="F:ATP binding"/>
    <property type="evidence" value="ECO:0007669"/>
    <property type="project" value="UniProtKB-UniRule"/>
</dbReference>
<dbReference type="SUPFAM" id="SSF56112">
    <property type="entry name" value="Protein kinase-like (PK-like)"/>
    <property type="match status" value="1"/>
</dbReference>
<dbReference type="InterPro" id="IPR036412">
    <property type="entry name" value="HAD-like_sf"/>
</dbReference>
<dbReference type="PANTHER" id="PTHR11909">
    <property type="entry name" value="CASEIN KINASE-RELATED"/>
    <property type="match status" value="1"/>
</dbReference>
<evidence type="ECO:0000313" key="8">
    <source>
        <dbReference type="EMBL" id="CAE8618134.1"/>
    </source>
</evidence>
<dbReference type="Proteomes" id="UP000654075">
    <property type="component" value="Unassembled WGS sequence"/>
</dbReference>
<keyword evidence="2 5" id="KW-0547">Nucleotide-binding</keyword>
<dbReference type="EC" id="2.7.11.1" evidence="1"/>
<dbReference type="InterPro" id="IPR011009">
    <property type="entry name" value="Kinase-like_dom_sf"/>
</dbReference>
<feature type="compositionally biased region" description="Basic and acidic residues" evidence="6">
    <location>
        <begin position="370"/>
        <end position="381"/>
    </location>
</feature>
<accession>A0A813FW24</accession>
<feature type="domain" description="Protein kinase" evidence="7">
    <location>
        <begin position="18"/>
        <end position="287"/>
    </location>
</feature>
<feature type="compositionally biased region" description="Polar residues" evidence="6">
    <location>
        <begin position="581"/>
        <end position="593"/>
    </location>
</feature>
<feature type="region of interest" description="Disordered" evidence="6">
    <location>
        <begin position="581"/>
        <end position="630"/>
    </location>
</feature>
<evidence type="ECO:0000259" key="7">
    <source>
        <dbReference type="PROSITE" id="PS50011"/>
    </source>
</evidence>
<gene>
    <name evidence="8" type="ORF">PGLA1383_LOCUS35783</name>
</gene>
<evidence type="ECO:0000256" key="6">
    <source>
        <dbReference type="SAM" id="MobiDB-lite"/>
    </source>
</evidence>
<dbReference type="Gene3D" id="1.10.510.10">
    <property type="entry name" value="Transferase(Phosphotransferase) domain 1"/>
    <property type="match status" value="1"/>
</dbReference>
<evidence type="ECO:0000256" key="5">
    <source>
        <dbReference type="PROSITE-ProRule" id="PRU10141"/>
    </source>
</evidence>
<dbReference type="InterPro" id="IPR003337">
    <property type="entry name" value="Trehalose_PPase"/>
</dbReference>
<comment type="caution">
    <text evidence="8">The sequence shown here is derived from an EMBL/GenBank/DDBJ whole genome shotgun (WGS) entry which is preliminary data.</text>
</comment>
<feature type="binding site" evidence="5">
    <location>
        <position position="47"/>
    </location>
    <ligand>
        <name>ATP</name>
        <dbReference type="ChEBI" id="CHEBI:30616"/>
    </ligand>
</feature>
<dbReference type="Pfam" id="PF00069">
    <property type="entry name" value="Pkinase"/>
    <property type="match status" value="1"/>
</dbReference>
<dbReference type="Gene3D" id="3.40.50.1000">
    <property type="entry name" value="HAD superfamily/HAD-like"/>
    <property type="match status" value="1"/>
</dbReference>
<sequence>MSKEDSVQQQLGKVGNLYSLGRKLGSGSFGDIYFAVNTQTGKELAVKLESTKSKHPMLLYEAKLLKHLEGAPGIADLHYSNVEGNYNVMVMDLLGPSLEDLFNVCRRKFSLKTLLMIADQLLYRIEYLHSKDFIHRDIKPDNFLIGHGKKSNIIYLIDFGLAKKYRDPKTQQHTPYRENKSMTGTARYASINAHRGVEQSRRDDLEAIGYMLMYFNRGSLPWQGLQAGTKEEKYHMIMECKKNTSVEDLCKGYPTVFASYLNYNRALRFQDRPDYAYLRRLFKDLFMREGFDNDGMFDWSQPPAMNAPKEGASSNGGGLPLEAAGNDTPEGSKTPKQLAQQLPGNEEGADEGRLRPANTMRSVEPPTEIGKNEMQEAPDKGKKPGIFASLFRCGIAAVNEMLSRDMVLGPDTGHKWRPFNPFTDTEWMVKVRIILEFFTRCTPGSHIEEKHSAIVWHYRECDEEYGQFKAKELMHQLATSLGNMPCQISQGSKIVEVASLSVKKGLVVRAAITQQETQSEPFADVLVMGDDRTDESMFLDAPQGAWTVKVGPGETSAKHRLKGPAEVRRFLRIIADQKLPSTAMSPVSPSSKTPKFFSMDGRKENVSQEDDDADDDPLDCLPETEEPNQM</sequence>
<dbReference type="PROSITE" id="PS50011">
    <property type="entry name" value="PROTEIN_KINASE_DOM"/>
    <property type="match status" value="1"/>
</dbReference>
<dbReference type="AlphaFoldDB" id="A0A813FW24"/>
<dbReference type="OrthoDB" id="5800476at2759"/>
<keyword evidence="9" id="KW-1185">Reference proteome</keyword>
<dbReference type="GO" id="GO:0005992">
    <property type="term" value="P:trehalose biosynthetic process"/>
    <property type="evidence" value="ECO:0007669"/>
    <property type="project" value="InterPro"/>
</dbReference>
<dbReference type="NCBIfam" id="TIGR00685">
    <property type="entry name" value="T6PP"/>
    <property type="match status" value="1"/>
</dbReference>
<dbReference type="InterPro" id="IPR008271">
    <property type="entry name" value="Ser/Thr_kinase_AS"/>
</dbReference>
<keyword evidence="3 5" id="KW-0067">ATP-binding</keyword>
<dbReference type="FunFam" id="1.10.510.10:FF:000596">
    <property type="entry name" value="CK1 family protein kinase"/>
    <property type="match status" value="1"/>
</dbReference>
<dbReference type="Pfam" id="PF02358">
    <property type="entry name" value="Trehalose_PPase"/>
    <property type="match status" value="1"/>
</dbReference>
<dbReference type="SUPFAM" id="SSF56784">
    <property type="entry name" value="HAD-like"/>
    <property type="match status" value="1"/>
</dbReference>
<protein>
    <recommendedName>
        <fullName evidence="4">Casein kinase I</fullName>
        <ecNumber evidence="1">2.7.11.1</ecNumber>
    </recommendedName>
</protein>
<dbReference type="GO" id="GO:0004674">
    <property type="term" value="F:protein serine/threonine kinase activity"/>
    <property type="evidence" value="ECO:0007669"/>
    <property type="project" value="UniProtKB-EC"/>
</dbReference>
<dbReference type="PROSITE" id="PS00107">
    <property type="entry name" value="PROTEIN_KINASE_ATP"/>
    <property type="match status" value="1"/>
</dbReference>
<evidence type="ECO:0000256" key="2">
    <source>
        <dbReference type="ARBA" id="ARBA00022741"/>
    </source>
</evidence>
<feature type="region of interest" description="Disordered" evidence="6">
    <location>
        <begin position="299"/>
        <end position="381"/>
    </location>
</feature>
<evidence type="ECO:0000256" key="4">
    <source>
        <dbReference type="ARBA" id="ARBA00023860"/>
    </source>
</evidence>
<dbReference type="EMBL" id="CAJNNV010026418">
    <property type="protein sequence ID" value="CAE8618134.1"/>
    <property type="molecule type" value="Genomic_DNA"/>
</dbReference>
<evidence type="ECO:0000313" key="9">
    <source>
        <dbReference type="Proteomes" id="UP000654075"/>
    </source>
</evidence>
<name>A0A813FW24_POLGL</name>
<evidence type="ECO:0000256" key="1">
    <source>
        <dbReference type="ARBA" id="ARBA00012513"/>
    </source>
</evidence>
<dbReference type="InterPro" id="IPR050235">
    <property type="entry name" value="CK1_Ser-Thr_kinase"/>
</dbReference>
<dbReference type="InterPro" id="IPR023214">
    <property type="entry name" value="HAD_sf"/>
</dbReference>
<reference evidence="8" key="1">
    <citation type="submission" date="2021-02" db="EMBL/GenBank/DDBJ databases">
        <authorList>
            <person name="Dougan E. K."/>
            <person name="Rhodes N."/>
            <person name="Thang M."/>
            <person name="Chan C."/>
        </authorList>
    </citation>
    <scope>NUCLEOTIDE SEQUENCE</scope>
</reference>
<dbReference type="InterPro" id="IPR017441">
    <property type="entry name" value="Protein_kinase_ATP_BS"/>
</dbReference>
<dbReference type="PROSITE" id="PS00108">
    <property type="entry name" value="PROTEIN_KINASE_ST"/>
    <property type="match status" value="1"/>
</dbReference>
<dbReference type="Gene3D" id="3.30.70.1020">
    <property type="entry name" value="Trehalose-6-phosphate phosphatase related protein, domain 2"/>
    <property type="match status" value="1"/>
</dbReference>
<feature type="compositionally biased region" description="Acidic residues" evidence="6">
    <location>
        <begin position="607"/>
        <end position="630"/>
    </location>
</feature>
<proteinExistence type="predicted"/>